<dbReference type="PANTHER" id="PTHR12764">
    <property type="entry name" value="WD REPEAT DOMAIN-RELATED"/>
    <property type="match status" value="1"/>
</dbReference>
<evidence type="ECO:0000259" key="9">
    <source>
        <dbReference type="Pfam" id="PF23377"/>
    </source>
</evidence>
<evidence type="ECO:0000259" key="12">
    <source>
        <dbReference type="Pfam" id="PF25295"/>
    </source>
</evidence>
<dbReference type="InterPro" id="IPR056838">
    <property type="entry name" value="Zn_ribbon_IFT122"/>
</dbReference>
<dbReference type="GO" id="GO:0030991">
    <property type="term" value="C:intraciliary transport particle A"/>
    <property type="evidence" value="ECO:0007669"/>
    <property type="project" value="TreeGrafter"/>
</dbReference>
<organism evidence="13 14">
    <name type="scientific">Aphanomyces invadans</name>
    <dbReference type="NCBI Taxonomy" id="157072"/>
    <lineage>
        <taxon>Eukaryota</taxon>
        <taxon>Sar</taxon>
        <taxon>Stramenopiles</taxon>
        <taxon>Oomycota</taxon>
        <taxon>Saprolegniomycetes</taxon>
        <taxon>Saprolegniales</taxon>
        <taxon>Verrucalvaceae</taxon>
        <taxon>Aphanomyces</taxon>
    </lineage>
</organism>
<dbReference type="Pfam" id="PF25144">
    <property type="entry name" value="Zn_ribbon_IFT122"/>
    <property type="match status" value="1"/>
</dbReference>
<feature type="domain" description="IFT122 first beta-propeller" evidence="10">
    <location>
        <begin position="26"/>
        <end position="214"/>
    </location>
</feature>
<comment type="caution">
    <text evidence="13">The sequence shown here is derived from an EMBL/GenBank/DDBJ whole genome shotgun (WGS) entry which is preliminary data.</text>
</comment>
<evidence type="ECO:0000259" key="11">
    <source>
        <dbReference type="Pfam" id="PF25144"/>
    </source>
</evidence>
<evidence type="ECO:0000256" key="2">
    <source>
        <dbReference type="ARBA" id="ARBA00019442"/>
    </source>
</evidence>
<dbReference type="SUPFAM" id="SSF50978">
    <property type="entry name" value="WD40 repeat-like"/>
    <property type="match status" value="2"/>
</dbReference>
<evidence type="ECO:0000256" key="4">
    <source>
        <dbReference type="ARBA" id="ARBA00022737"/>
    </source>
</evidence>
<dbReference type="Pfam" id="PF23377">
    <property type="entry name" value="Beta-prop_IFT122_2nd"/>
    <property type="match status" value="1"/>
</dbReference>
<dbReference type="GO" id="GO:1905515">
    <property type="term" value="P:non-motile cilium assembly"/>
    <property type="evidence" value="ECO:0007669"/>
    <property type="project" value="TreeGrafter"/>
</dbReference>
<feature type="compositionally biased region" description="Basic and acidic residues" evidence="8">
    <location>
        <begin position="1130"/>
        <end position="1139"/>
    </location>
</feature>
<evidence type="ECO:0000256" key="1">
    <source>
        <dbReference type="ARBA" id="ARBA00004138"/>
    </source>
</evidence>
<keyword evidence="3 7" id="KW-0853">WD repeat</keyword>
<evidence type="ECO:0000256" key="3">
    <source>
        <dbReference type="ARBA" id="ARBA00022574"/>
    </source>
</evidence>
<name>A0A3R6Z892_9STRA</name>
<evidence type="ECO:0000256" key="5">
    <source>
        <dbReference type="ARBA" id="ARBA00023069"/>
    </source>
</evidence>
<keyword evidence="14" id="KW-1185">Reference proteome</keyword>
<dbReference type="InterPro" id="IPR001680">
    <property type="entry name" value="WD40_rpt"/>
</dbReference>
<proteinExistence type="predicted"/>
<dbReference type="PROSITE" id="PS50294">
    <property type="entry name" value="WD_REPEATS_REGION"/>
    <property type="match status" value="1"/>
</dbReference>
<dbReference type="InterPro" id="IPR057411">
    <property type="entry name" value="TPR_IFT122"/>
</dbReference>
<dbReference type="Pfam" id="PF23381">
    <property type="entry name" value="Beta-prop_IFT122_1st"/>
    <property type="match status" value="2"/>
</dbReference>
<dbReference type="GO" id="GO:0061512">
    <property type="term" value="P:protein localization to cilium"/>
    <property type="evidence" value="ECO:0007669"/>
    <property type="project" value="TreeGrafter"/>
</dbReference>
<dbReference type="Gene3D" id="1.25.40.470">
    <property type="match status" value="2"/>
</dbReference>
<dbReference type="VEuPathDB" id="FungiDB:H310_11793"/>
<dbReference type="GO" id="GO:0035721">
    <property type="term" value="P:intraciliary retrograde transport"/>
    <property type="evidence" value="ECO:0007669"/>
    <property type="project" value="TreeGrafter"/>
</dbReference>
<dbReference type="Gene3D" id="2.130.10.10">
    <property type="entry name" value="YVTN repeat-like/Quinoprotein amine dehydrogenase"/>
    <property type="match status" value="2"/>
</dbReference>
<feature type="region of interest" description="Disordered" evidence="8">
    <location>
        <begin position="1107"/>
        <end position="1139"/>
    </location>
</feature>
<accession>A0A3R6Z892</accession>
<dbReference type="GO" id="GO:0097730">
    <property type="term" value="C:non-motile cilium"/>
    <property type="evidence" value="ECO:0007669"/>
    <property type="project" value="TreeGrafter"/>
</dbReference>
<dbReference type="AlphaFoldDB" id="A0A3R6Z892"/>
<comment type="subcellular location">
    <subcellularLocation>
        <location evidence="1">Cell projection</location>
        <location evidence="1">Cilium</location>
    </subcellularLocation>
</comment>
<dbReference type="InterPro" id="IPR056153">
    <property type="entry name" value="Beta-prop_IFT122_1st"/>
</dbReference>
<evidence type="ECO:0000259" key="10">
    <source>
        <dbReference type="Pfam" id="PF23381"/>
    </source>
</evidence>
<keyword evidence="4" id="KW-0677">Repeat</keyword>
<feature type="domain" description="IFT122 first beta-propeller" evidence="10">
    <location>
        <begin position="216"/>
        <end position="320"/>
    </location>
</feature>
<evidence type="ECO:0000256" key="7">
    <source>
        <dbReference type="PROSITE-ProRule" id="PRU00221"/>
    </source>
</evidence>
<dbReference type="InterPro" id="IPR036322">
    <property type="entry name" value="WD40_repeat_dom_sf"/>
</dbReference>
<dbReference type="InterPro" id="IPR056152">
    <property type="entry name" value="Beta-prop_IFT122_2nd"/>
</dbReference>
<feature type="repeat" description="WD" evidence="7">
    <location>
        <begin position="76"/>
        <end position="107"/>
    </location>
</feature>
<gene>
    <name evidence="13" type="ORF">DYB32_002004</name>
</gene>
<dbReference type="EMBL" id="QUSY01000100">
    <property type="protein sequence ID" value="RHY32982.1"/>
    <property type="molecule type" value="Genomic_DNA"/>
</dbReference>
<dbReference type="InterPro" id="IPR015943">
    <property type="entry name" value="WD40/YVTN_repeat-like_dom_sf"/>
</dbReference>
<protein>
    <recommendedName>
        <fullName evidence="2">Intraflagellar transport protein 122 homolog</fullName>
    </recommendedName>
</protein>
<evidence type="ECO:0000256" key="6">
    <source>
        <dbReference type="ARBA" id="ARBA00023273"/>
    </source>
</evidence>
<evidence type="ECO:0000313" key="14">
    <source>
        <dbReference type="Proteomes" id="UP000285060"/>
    </source>
</evidence>
<feature type="domain" description="Intraflagellar transport protein 122 homolog TPR" evidence="12">
    <location>
        <begin position="579"/>
        <end position="969"/>
    </location>
</feature>
<dbReference type="Pfam" id="PF25295">
    <property type="entry name" value="TPR_IFT122"/>
    <property type="match status" value="1"/>
</dbReference>
<dbReference type="SMART" id="SM00320">
    <property type="entry name" value="WD40"/>
    <property type="match status" value="6"/>
</dbReference>
<dbReference type="PROSITE" id="PS50082">
    <property type="entry name" value="WD_REPEATS_2"/>
    <property type="match status" value="1"/>
</dbReference>
<evidence type="ECO:0000313" key="13">
    <source>
        <dbReference type="EMBL" id="RHY32982.1"/>
    </source>
</evidence>
<feature type="domain" description="IFT122 second beta-propeller" evidence="9">
    <location>
        <begin position="326"/>
        <end position="571"/>
    </location>
</feature>
<sequence>MYPVKVRRTLGIVKRREIFGAMRTSLAWSDKVPDRNGVKVVVQDIAYHPDGTQLVAAIGTRVMIYDTTNGTLLHSLKGHKDTVYTVDYAHDGKRFASGGADNVVIIWTDNAEGILKYTHNDSIQKVAYNPQSQCLASCTASDFGLWSPEQKSVAKHKVMHRPFTADRRHRHIVDGEYLAMGMFNGQILIRDKQGGEKVTIERTAPVWTLSWSPGRDDQTDILAVGCWDRTLSFYQFNGTQYGKDRKLTFDPCCVSFFNKGKYLLVAGSNRKASLYTKEGIFLSEYVICEVPAWVWTVKARPKANTIAVGTDNGTVASYHLNFGTVHGIFQERYSYRENMTDVIVQHLMTEQKVRIKTRDFVKKIAVYRDRLAVQLSDRIIIYELSNESSYDMHYRVRDRIQKDLPCSLLVVASLHFILCQQRKLQQYNFAGKKEREWVLESPIRYITVTGGAKGKEGLLVGLKDGSVLQIFLDNPFPIPLIKQSNAIVCLDISVNRGRLLIRRPQVTKELLYEEKGANSVAWNTEFDDMLCFAGQNQLKIKTGHFPVHAQRMQGFVVGFTGSKVFCLHALAVQAMDVPQSAPLYRYVEQKEFGLAYQVACLGVTESDWRLLAWEALKNMDFDIARKGFIRVRDIRYIELVHHIEATRKSQTLSAPSPDVDKKSKAIVLAEILAYQGTRRSCKFHMAAKLLGDYDEATKAIQLFSDLRMWDDAKKYAAASKSIDVKQLVQDQAKWAEDAHDWRAATEMYLASGNVPKAVQIMGARGWFNDLMEVVQRPDCDPKVLSMCAEYLLHAGKFKQCRDVYLKIGDFDALMKMHLACQDWEEAVRLAQKIQNVADVYVPYAEWLASQDRYEDALAAYTSARRPDQCIKLLEQLVASAVVETRFKDASYFHWRLCDELLACHHLTVVVATTESDKAKIRAALEHETCADVYFAYSVIFAYTDEPFTTLLPETLFHASQFLLNTLSAKAMAAAPPPGVSVARVVFTLAQHAQQLEAFKLARQMYERLHQMRVRPEWQNTVDVTSMTLQTKPYSDRDELLPIDYRSSTTNPLLNPNGTGDVCVHTGHPFVRSFASFDTLPLVEFQPTPDLTDEEAIALLEVLPSVGDNNDSSAGDPWKTTDTGNMQSMRLGDDNDPDHADKPVVLSGSQMFEKALNRQAIARGAGYKVLQIDAKILAALKPNEVFVVRYPTKALRCKFYKNMIPDIKVHLSPACRKFFHEDDFEFEYLRDGACAYCRLPELDPVP</sequence>
<feature type="domain" description="IFT122 zinc ribbon" evidence="11">
    <location>
        <begin position="1037"/>
        <end position="1082"/>
    </location>
</feature>
<dbReference type="Proteomes" id="UP000285060">
    <property type="component" value="Unassembled WGS sequence"/>
</dbReference>
<reference evidence="13 14" key="1">
    <citation type="submission" date="2018-08" db="EMBL/GenBank/DDBJ databases">
        <title>Aphanomyces genome sequencing and annotation.</title>
        <authorList>
            <person name="Minardi D."/>
            <person name="Oidtmann B."/>
            <person name="Van Der Giezen M."/>
            <person name="Studholme D.J."/>
        </authorList>
    </citation>
    <scope>NUCLEOTIDE SEQUENCE [LARGE SCALE GENOMIC DNA]</scope>
    <source>
        <strain evidence="13 14">NJM0002</strain>
    </source>
</reference>
<dbReference type="InterPro" id="IPR039857">
    <property type="entry name" value="Ift122/121"/>
</dbReference>
<keyword evidence="6" id="KW-0966">Cell projection</keyword>
<keyword evidence="5" id="KW-0969">Cilium</keyword>
<evidence type="ECO:0000256" key="8">
    <source>
        <dbReference type="SAM" id="MobiDB-lite"/>
    </source>
</evidence>
<dbReference type="PANTHER" id="PTHR12764:SF4">
    <property type="entry name" value="INTRAFLAGELLAR TRANSPORT PROTEIN 122 HOMOLOG"/>
    <property type="match status" value="1"/>
</dbReference>